<organism evidence="4 5">
    <name type="scientific">Luedemannella flava</name>
    <dbReference type="NCBI Taxonomy" id="349316"/>
    <lineage>
        <taxon>Bacteria</taxon>
        <taxon>Bacillati</taxon>
        <taxon>Actinomycetota</taxon>
        <taxon>Actinomycetes</taxon>
        <taxon>Micromonosporales</taxon>
        <taxon>Micromonosporaceae</taxon>
        <taxon>Luedemannella</taxon>
    </lineage>
</organism>
<dbReference type="Gene3D" id="3.40.630.30">
    <property type="match status" value="1"/>
</dbReference>
<proteinExistence type="predicted"/>
<reference evidence="5" key="1">
    <citation type="journal article" date="2019" name="Int. J. Syst. Evol. Microbiol.">
        <title>The Global Catalogue of Microorganisms (GCM) 10K type strain sequencing project: providing services to taxonomists for standard genome sequencing and annotation.</title>
        <authorList>
            <consortium name="The Broad Institute Genomics Platform"/>
            <consortium name="The Broad Institute Genome Sequencing Center for Infectious Disease"/>
            <person name="Wu L."/>
            <person name="Ma J."/>
        </authorList>
    </citation>
    <scope>NUCLEOTIDE SEQUENCE [LARGE SCALE GENOMIC DNA]</scope>
    <source>
        <strain evidence="5">JCM 13250</strain>
    </source>
</reference>
<dbReference type="PANTHER" id="PTHR43877:SF1">
    <property type="entry name" value="ACETYLTRANSFERASE"/>
    <property type="match status" value="1"/>
</dbReference>
<evidence type="ECO:0000313" key="4">
    <source>
        <dbReference type="EMBL" id="GAA1791693.1"/>
    </source>
</evidence>
<feature type="domain" description="N-acetyltransferase" evidence="3">
    <location>
        <begin position="4"/>
        <end position="165"/>
    </location>
</feature>
<keyword evidence="5" id="KW-1185">Reference proteome</keyword>
<protein>
    <submittedName>
        <fullName evidence="4">GNAT family N-acetyltransferase</fullName>
    </submittedName>
</protein>
<evidence type="ECO:0000259" key="3">
    <source>
        <dbReference type="PROSITE" id="PS51186"/>
    </source>
</evidence>
<evidence type="ECO:0000256" key="1">
    <source>
        <dbReference type="ARBA" id="ARBA00022679"/>
    </source>
</evidence>
<dbReference type="CDD" id="cd04301">
    <property type="entry name" value="NAT_SF"/>
    <property type="match status" value="1"/>
</dbReference>
<dbReference type="InterPro" id="IPR000182">
    <property type="entry name" value="GNAT_dom"/>
</dbReference>
<gene>
    <name evidence="4" type="ORF">GCM10009682_12080</name>
</gene>
<dbReference type="EMBL" id="BAAALT010000029">
    <property type="protein sequence ID" value="GAA1791693.1"/>
    <property type="molecule type" value="Genomic_DNA"/>
</dbReference>
<keyword evidence="2" id="KW-0012">Acyltransferase</keyword>
<dbReference type="RefSeq" id="WP_344127116.1">
    <property type="nucleotide sequence ID" value="NZ_BAAALT010000029.1"/>
</dbReference>
<dbReference type="InterPro" id="IPR016181">
    <property type="entry name" value="Acyl_CoA_acyltransferase"/>
</dbReference>
<dbReference type="Pfam" id="PF00583">
    <property type="entry name" value="Acetyltransf_1"/>
    <property type="match status" value="1"/>
</dbReference>
<dbReference type="PROSITE" id="PS51186">
    <property type="entry name" value="GNAT"/>
    <property type="match status" value="1"/>
</dbReference>
<name>A0ABP4XUA4_9ACTN</name>
<sequence>MSSLVIRAAGPDDGPAIAAVQRAAWQATYGAWIPEVVAGLDPVRTADNWARASRRPDQRVAVAVGDGRVVGYAWSGPPDGSGDADSGELLALYVHPAAQRRGAGRLLVADALAWLASTGRERCLVWAVERFEPARRFYEREGFTSDPGLTRPWRGLAEIRYSRPL</sequence>
<dbReference type="InterPro" id="IPR050832">
    <property type="entry name" value="Bact_Acetyltransf"/>
</dbReference>
<accession>A0ABP4XUA4</accession>
<dbReference type="SUPFAM" id="SSF55729">
    <property type="entry name" value="Acyl-CoA N-acyltransferases (Nat)"/>
    <property type="match status" value="1"/>
</dbReference>
<evidence type="ECO:0000313" key="5">
    <source>
        <dbReference type="Proteomes" id="UP001500218"/>
    </source>
</evidence>
<keyword evidence="1" id="KW-0808">Transferase</keyword>
<dbReference type="Proteomes" id="UP001500218">
    <property type="component" value="Unassembled WGS sequence"/>
</dbReference>
<dbReference type="PANTHER" id="PTHR43877">
    <property type="entry name" value="AMINOALKYLPHOSPHONATE N-ACETYLTRANSFERASE-RELATED-RELATED"/>
    <property type="match status" value="1"/>
</dbReference>
<comment type="caution">
    <text evidence="4">The sequence shown here is derived from an EMBL/GenBank/DDBJ whole genome shotgun (WGS) entry which is preliminary data.</text>
</comment>
<evidence type="ECO:0000256" key="2">
    <source>
        <dbReference type="ARBA" id="ARBA00023315"/>
    </source>
</evidence>